<dbReference type="PANTHER" id="PTHR11669:SF0">
    <property type="entry name" value="PROTEIN STICHEL-LIKE 2"/>
    <property type="match status" value="1"/>
</dbReference>
<evidence type="ECO:0000256" key="8">
    <source>
        <dbReference type="RuleBase" id="RU364063"/>
    </source>
</evidence>
<evidence type="ECO:0000313" key="11">
    <source>
        <dbReference type="Proteomes" id="UP000824247"/>
    </source>
</evidence>
<organism evidence="10 11">
    <name type="scientific">Candidatus Ureaplasma intestinipullorum</name>
    <dbReference type="NCBI Taxonomy" id="2838770"/>
    <lineage>
        <taxon>Bacteria</taxon>
        <taxon>Bacillati</taxon>
        <taxon>Mycoplasmatota</taxon>
        <taxon>Mycoplasmoidales</taxon>
        <taxon>Mycoplasmoidaceae</taxon>
        <taxon>Ureaplasma</taxon>
    </lineage>
</organism>
<proteinExistence type="inferred from homology"/>
<dbReference type="FunFam" id="3.40.50.300:FF:000014">
    <property type="entry name" value="DNA polymerase III subunit gamma/tau"/>
    <property type="match status" value="1"/>
</dbReference>
<dbReference type="GO" id="GO:0046872">
    <property type="term" value="F:metal ion binding"/>
    <property type="evidence" value="ECO:0007669"/>
    <property type="project" value="UniProtKB-KW"/>
</dbReference>
<dbReference type="InterPro" id="IPR027417">
    <property type="entry name" value="P-loop_NTPase"/>
</dbReference>
<comment type="subunit">
    <text evidence="8">DNA polymerase III contains a core (composed of alpha, epsilon and theta chains) that associates with a tau subunit. This core dimerizes to form the POLIII' complex. PolIII' associates with the gamma complex (composed of gamma, delta, delta', psi and chi chains) and with the beta chain to form the complete DNA polymerase III complex.</text>
</comment>
<keyword evidence="8 10" id="KW-0808">Transferase</keyword>
<dbReference type="GO" id="GO:0005524">
    <property type="term" value="F:ATP binding"/>
    <property type="evidence" value="ECO:0007669"/>
    <property type="project" value="UniProtKB-KW"/>
</dbReference>
<dbReference type="AlphaFoldDB" id="A0A9E2NXT1"/>
<keyword evidence="6 8" id="KW-0239">DNA-directed DNA polymerase</keyword>
<dbReference type="PANTHER" id="PTHR11669">
    <property type="entry name" value="REPLICATION FACTOR C / DNA POLYMERASE III GAMMA-TAU SUBUNIT"/>
    <property type="match status" value="1"/>
</dbReference>
<evidence type="ECO:0000256" key="5">
    <source>
        <dbReference type="ARBA" id="ARBA00022840"/>
    </source>
</evidence>
<dbReference type="InterPro" id="IPR050238">
    <property type="entry name" value="DNA_Rep/Repair_Clamp_Loader"/>
</dbReference>
<keyword evidence="5 8" id="KW-0067">ATP-binding</keyword>
<reference evidence="10" key="2">
    <citation type="submission" date="2021-04" db="EMBL/GenBank/DDBJ databases">
        <authorList>
            <person name="Gilroy R."/>
        </authorList>
    </citation>
    <scope>NUCLEOTIDE SEQUENCE</scope>
    <source>
        <strain evidence="10">A5-1222</strain>
    </source>
</reference>
<keyword evidence="4" id="KW-0862">Zinc</keyword>
<protein>
    <recommendedName>
        <fullName evidence="8">DNA polymerase III subunit gamma/tau</fullName>
        <ecNumber evidence="8">2.7.7.7</ecNumber>
    </recommendedName>
</protein>
<dbReference type="NCBIfam" id="NF004046">
    <property type="entry name" value="PRK05563.1"/>
    <property type="match status" value="1"/>
</dbReference>
<evidence type="ECO:0000256" key="2">
    <source>
        <dbReference type="ARBA" id="ARBA00022723"/>
    </source>
</evidence>
<comment type="catalytic activity">
    <reaction evidence="7 8">
        <text>DNA(n) + a 2'-deoxyribonucleoside 5'-triphosphate = DNA(n+1) + diphosphate</text>
        <dbReference type="Rhea" id="RHEA:22508"/>
        <dbReference type="Rhea" id="RHEA-COMP:17339"/>
        <dbReference type="Rhea" id="RHEA-COMP:17340"/>
        <dbReference type="ChEBI" id="CHEBI:33019"/>
        <dbReference type="ChEBI" id="CHEBI:61560"/>
        <dbReference type="ChEBI" id="CHEBI:173112"/>
        <dbReference type="EC" id="2.7.7.7"/>
    </reaction>
</comment>
<dbReference type="InterPro" id="IPR003593">
    <property type="entry name" value="AAA+_ATPase"/>
</dbReference>
<dbReference type="SUPFAM" id="SSF48019">
    <property type="entry name" value="post-AAA+ oligomerization domain-like"/>
    <property type="match status" value="1"/>
</dbReference>
<dbReference type="GO" id="GO:0006261">
    <property type="term" value="P:DNA-templated DNA replication"/>
    <property type="evidence" value="ECO:0007669"/>
    <property type="project" value="TreeGrafter"/>
</dbReference>
<name>A0A9E2NXT1_9BACT</name>
<dbReference type="GO" id="GO:0003677">
    <property type="term" value="F:DNA binding"/>
    <property type="evidence" value="ECO:0007669"/>
    <property type="project" value="InterPro"/>
</dbReference>
<dbReference type="EC" id="2.7.7.7" evidence="8"/>
<evidence type="ECO:0000259" key="9">
    <source>
        <dbReference type="SMART" id="SM00382"/>
    </source>
</evidence>
<dbReference type="GO" id="GO:0003887">
    <property type="term" value="F:DNA-directed DNA polymerase activity"/>
    <property type="evidence" value="ECO:0007669"/>
    <property type="project" value="UniProtKB-KW"/>
</dbReference>
<evidence type="ECO:0000256" key="7">
    <source>
        <dbReference type="ARBA" id="ARBA00049244"/>
    </source>
</evidence>
<dbReference type="Gene3D" id="1.10.8.60">
    <property type="match status" value="1"/>
</dbReference>
<feature type="domain" description="AAA+ ATPase" evidence="9">
    <location>
        <begin position="39"/>
        <end position="180"/>
    </location>
</feature>
<dbReference type="Gene3D" id="3.40.50.300">
    <property type="entry name" value="P-loop containing nucleotide triphosphate hydrolases"/>
    <property type="match status" value="1"/>
</dbReference>
<dbReference type="NCBIfam" id="TIGR02397">
    <property type="entry name" value="dnaX_nterm"/>
    <property type="match status" value="1"/>
</dbReference>
<dbReference type="InterPro" id="IPR012763">
    <property type="entry name" value="DNA_pol_III_sug/sutau_N"/>
</dbReference>
<dbReference type="Pfam" id="PF13177">
    <property type="entry name" value="DNA_pol3_delta2"/>
    <property type="match status" value="1"/>
</dbReference>
<dbReference type="Proteomes" id="UP000824247">
    <property type="component" value="Unassembled WGS sequence"/>
</dbReference>
<comment type="function">
    <text evidence="8">DNA polymerase III is a complex, multichain enzyme responsible for most of the replicative synthesis in bacteria. This DNA polymerase also exhibits 3' to 5' exonuclease activity.</text>
</comment>
<dbReference type="GO" id="GO:0009360">
    <property type="term" value="C:DNA polymerase III complex"/>
    <property type="evidence" value="ECO:0007669"/>
    <property type="project" value="InterPro"/>
</dbReference>
<evidence type="ECO:0000256" key="3">
    <source>
        <dbReference type="ARBA" id="ARBA00022741"/>
    </source>
</evidence>
<keyword evidence="8" id="KW-0235">DNA replication</keyword>
<keyword evidence="2" id="KW-0479">Metal-binding</keyword>
<accession>A0A9E2NXT1</accession>
<comment type="caution">
    <text evidence="10">The sequence shown here is derived from an EMBL/GenBank/DDBJ whole genome shotgun (WGS) entry which is preliminary data.</text>
</comment>
<evidence type="ECO:0000256" key="4">
    <source>
        <dbReference type="ARBA" id="ARBA00022833"/>
    </source>
</evidence>
<evidence type="ECO:0000256" key="1">
    <source>
        <dbReference type="ARBA" id="ARBA00006360"/>
    </source>
</evidence>
<comment type="similarity">
    <text evidence="1 8">Belongs to the DnaX/STICHEL family.</text>
</comment>
<dbReference type="SMART" id="SM00382">
    <property type="entry name" value="AAA"/>
    <property type="match status" value="1"/>
</dbReference>
<keyword evidence="8 10" id="KW-0548">Nucleotidyltransferase</keyword>
<dbReference type="SUPFAM" id="SSF52540">
    <property type="entry name" value="P-loop containing nucleoside triphosphate hydrolases"/>
    <property type="match status" value="1"/>
</dbReference>
<gene>
    <name evidence="8 10" type="primary">dnaX</name>
    <name evidence="10" type="ORF">H9897_01740</name>
</gene>
<reference evidence="10" key="1">
    <citation type="journal article" date="2021" name="PeerJ">
        <title>Extensive microbial diversity within the chicken gut microbiome revealed by metagenomics and culture.</title>
        <authorList>
            <person name="Gilroy R."/>
            <person name="Ravi A."/>
            <person name="Getino M."/>
            <person name="Pursley I."/>
            <person name="Horton D.L."/>
            <person name="Alikhan N.F."/>
            <person name="Baker D."/>
            <person name="Gharbi K."/>
            <person name="Hall N."/>
            <person name="Watson M."/>
            <person name="Adriaenssens E.M."/>
            <person name="Foster-Nyarko E."/>
            <person name="Jarju S."/>
            <person name="Secka A."/>
            <person name="Antonio M."/>
            <person name="Oren A."/>
            <person name="Chaudhuri R.R."/>
            <person name="La Ragione R."/>
            <person name="Hildebrand F."/>
            <person name="Pallen M.J."/>
        </authorList>
    </citation>
    <scope>NUCLEOTIDE SEQUENCE</scope>
    <source>
        <strain evidence="10">A5-1222</strain>
    </source>
</reference>
<evidence type="ECO:0000256" key="6">
    <source>
        <dbReference type="ARBA" id="ARBA00022932"/>
    </source>
</evidence>
<dbReference type="EMBL" id="JAHLFM010000026">
    <property type="protein sequence ID" value="MBU3830854.1"/>
    <property type="molecule type" value="Genomic_DNA"/>
</dbReference>
<keyword evidence="3 8" id="KW-0547">Nucleotide-binding</keyword>
<dbReference type="InterPro" id="IPR008921">
    <property type="entry name" value="DNA_pol3_clamp-load_cplx_C"/>
</dbReference>
<dbReference type="CDD" id="cd00009">
    <property type="entry name" value="AAA"/>
    <property type="match status" value="1"/>
</dbReference>
<sequence length="605" mass="70303">MKNNNLSLYRKYRPQKFDQIIGQYFIVKTLQLSIFNNNISHAYIFSGSRGTGKTSIAKIFAKAINCENFKNDICDNCKICNSINKNTNIDIVELDAASNNGVNEIKELIDTVKYSPTESKYKVYIIDEAHMLSTSAWNALLKTIEEPPKHVVFIFATTEFHKIPSTIVSRCQRFDFSKLTIKELEDLISLVSQNENILISNSARNKIALLSNGGARDCLSILDQLSNYTNNNINVEDIDNLFGLISNNYIIELLNFLIKGDNTNLFLLFNKMTNKNIDYLWLINQIINFCLDKAIYLKTNNSNLLNSLSVNELYSFECNDYNLLLSLVENFKETYENIKKYGNSRFYFELALLKNSNKNIENNNSVLQVQEIDIEKETKNTNNNQIDLSSIFKTTTVTNEYKLEEKKNKDSIEKLTSQQEDKYDFNYMVDENKSIINPYQINNESLLLESINIPDYDWLSIFLSIAANNNSEIKKNDVNKLELIKNNKFATTNIERLILNIEKILISSQNGIIILFNYKNEADKFNEYFWSEQSYFEICDKLDSYDRLVYAIDKKKATEWLEIYKQNKNKQFEDVQLSLLKYKHNDNLNNNEDLLKQISDILKKG</sequence>
<evidence type="ECO:0000313" key="10">
    <source>
        <dbReference type="EMBL" id="MBU3830854.1"/>
    </source>
</evidence>